<dbReference type="Proteomes" id="UP000578531">
    <property type="component" value="Unassembled WGS sequence"/>
</dbReference>
<dbReference type="EMBL" id="JACCJC010000032">
    <property type="protein sequence ID" value="KAF6234226.1"/>
    <property type="molecule type" value="Genomic_DNA"/>
</dbReference>
<protein>
    <submittedName>
        <fullName evidence="2">Uncharacterized protein</fullName>
    </submittedName>
</protein>
<gene>
    <name evidence="2" type="ORF">HO173_007646</name>
</gene>
<evidence type="ECO:0000256" key="1">
    <source>
        <dbReference type="SAM" id="MobiDB-lite"/>
    </source>
</evidence>
<reference evidence="2 3" key="1">
    <citation type="journal article" date="2020" name="Genomics">
        <title>Complete, high-quality genomes from long-read metagenomic sequencing of two wolf lichen thalli reveals enigmatic genome architecture.</title>
        <authorList>
            <person name="McKenzie S.K."/>
            <person name="Walston R.F."/>
            <person name="Allen J.L."/>
        </authorList>
    </citation>
    <scope>NUCLEOTIDE SEQUENCE [LARGE SCALE GENOMIC DNA]</scope>
    <source>
        <strain evidence="2">WasteWater2</strain>
    </source>
</reference>
<organism evidence="2 3">
    <name type="scientific">Letharia columbiana</name>
    <dbReference type="NCBI Taxonomy" id="112416"/>
    <lineage>
        <taxon>Eukaryota</taxon>
        <taxon>Fungi</taxon>
        <taxon>Dikarya</taxon>
        <taxon>Ascomycota</taxon>
        <taxon>Pezizomycotina</taxon>
        <taxon>Lecanoromycetes</taxon>
        <taxon>OSLEUM clade</taxon>
        <taxon>Lecanoromycetidae</taxon>
        <taxon>Lecanorales</taxon>
        <taxon>Lecanorineae</taxon>
        <taxon>Parmeliaceae</taxon>
        <taxon>Letharia</taxon>
    </lineage>
</organism>
<keyword evidence="3" id="KW-1185">Reference proteome</keyword>
<accession>A0A8H6L3I0</accession>
<evidence type="ECO:0000313" key="2">
    <source>
        <dbReference type="EMBL" id="KAF6234226.1"/>
    </source>
</evidence>
<evidence type="ECO:0000313" key="3">
    <source>
        <dbReference type="Proteomes" id="UP000578531"/>
    </source>
</evidence>
<sequence length="97" mass="11482">MRSALNQHDEVMRRLEGRLAGYRNRERLAQNGGEPLRPSDRAGLDSLQRRLPHLHELSQELHTVAERMLAERQEDAEARERFWRINPSVLHITYLIF</sequence>
<name>A0A8H6L3I0_9LECA</name>
<feature type="region of interest" description="Disordered" evidence="1">
    <location>
        <begin position="23"/>
        <end position="43"/>
    </location>
</feature>
<comment type="caution">
    <text evidence="2">The sequence shown here is derived from an EMBL/GenBank/DDBJ whole genome shotgun (WGS) entry which is preliminary data.</text>
</comment>
<proteinExistence type="predicted"/>
<dbReference type="GeneID" id="59289302"/>
<dbReference type="RefSeq" id="XP_037163627.1">
    <property type="nucleotide sequence ID" value="XM_037309548.1"/>
</dbReference>
<dbReference type="AlphaFoldDB" id="A0A8H6L3I0"/>